<evidence type="ECO:0000313" key="2">
    <source>
        <dbReference type="Proteomes" id="UP000663570"/>
    </source>
</evidence>
<reference evidence="1 2" key="1">
    <citation type="submission" date="2021-02" db="EMBL/GenBank/DDBJ databases">
        <title>Niveibacterium changnyeongensis HC41.</title>
        <authorList>
            <person name="Kang M."/>
        </authorList>
    </citation>
    <scope>NUCLEOTIDE SEQUENCE [LARGE SCALE GENOMIC DNA]</scope>
    <source>
        <strain evidence="1 2">HC41</strain>
    </source>
</reference>
<proteinExistence type="predicted"/>
<sequence>MDKQHIRETDMVLLEAHRVNAAIDLEEHFLRTQLDAFVNRTGSPAVAALLEDLAADLREYRAFDGRLDMADHYREQLRLAIHALDVMGFVMYVATHTVSFSASTEDQIAGYPHLIKAVQVVTVDKACKSLRIPFHYALKTWKSPELPSSGQVRMYVPRTYRIESYLARIGEGGEA</sequence>
<dbReference type="EMBL" id="CP071060">
    <property type="protein sequence ID" value="QSI76343.1"/>
    <property type="molecule type" value="Genomic_DNA"/>
</dbReference>
<organism evidence="1 2">
    <name type="scientific">Niveibacterium microcysteis</name>
    <dbReference type="NCBI Taxonomy" id="2811415"/>
    <lineage>
        <taxon>Bacteria</taxon>
        <taxon>Pseudomonadati</taxon>
        <taxon>Pseudomonadota</taxon>
        <taxon>Betaproteobacteria</taxon>
        <taxon>Rhodocyclales</taxon>
        <taxon>Rhodocyclaceae</taxon>
        <taxon>Niveibacterium</taxon>
    </lineage>
</organism>
<protein>
    <submittedName>
        <fullName evidence="1">Uncharacterized protein</fullName>
    </submittedName>
</protein>
<keyword evidence="2" id="KW-1185">Reference proteome</keyword>
<name>A0ABX7M3L0_9RHOO</name>
<accession>A0ABX7M3L0</accession>
<dbReference type="Proteomes" id="UP000663570">
    <property type="component" value="Chromosome"/>
</dbReference>
<evidence type="ECO:0000313" key="1">
    <source>
        <dbReference type="EMBL" id="QSI76343.1"/>
    </source>
</evidence>
<dbReference type="RefSeq" id="WP_206254050.1">
    <property type="nucleotide sequence ID" value="NZ_CP071060.1"/>
</dbReference>
<gene>
    <name evidence="1" type="ORF">JY500_18025</name>
</gene>